<gene>
    <name evidence="3" type="ORF">SSLN_LOCUS17983</name>
</gene>
<dbReference type="Proteomes" id="UP000275846">
    <property type="component" value="Unassembled WGS sequence"/>
</dbReference>
<evidence type="ECO:0000313" key="5">
    <source>
        <dbReference type="WBParaSite" id="SSLN_0001865901-mRNA-1"/>
    </source>
</evidence>
<name>A0A183TND3_SCHSO</name>
<evidence type="ECO:0000313" key="4">
    <source>
        <dbReference type="Proteomes" id="UP000275846"/>
    </source>
</evidence>
<dbReference type="AlphaFoldDB" id="A0A183TND3"/>
<reference evidence="3 4" key="2">
    <citation type="submission" date="2018-11" db="EMBL/GenBank/DDBJ databases">
        <authorList>
            <consortium name="Pathogen Informatics"/>
        </authorList>
    </citation>
    <scope>NUCLEOTIDE SEQUENCE [LARGE SCALE GENOMIC DNA]</scope>
    <source>
        <strain evidence="3 4">NST_G2</strain>
    </source>
</reference>
<dbReference type="GO" id="GO:0006412">
    <property type="term" value="P:translation"/>
    <property type="evidence" value="ECO:0007669"/>
    <property type="project" value="InterPro"/>
</dbReference>
<dbReference type="GO" id="GO:1990904">
    <property type="term" value="C:ribonucleoprotein complex"/>
    <property type="evidence" value="ECO:0007669"/>
    <property type="project" value="UniProtKB-KW"/>
</dbReference>
<evidence type="ECO:0000256" key="2">
    <source>
        <dbReference type="ARBA" id="ARBA00023274"/>
    </source>
</evidence>
<dbReference type="EMBL" id="UYSU01043464">
    <property type="protein sequence ID" value="VDM04369.1"/>
    <property type="molecule type" value="Genomic_DNA"/>
</dbReference>
<accession>A0A183TND3</accession>
<sequence length="204" mass="23888">MGVASKTLGWEFQAPRKDYWHNNTDTSAAENIGYVLAYRCQCLGITSLFFDVVENPLTSLRNKAFYDALISGGVALEEKSFEHPREYGIDYDSLTEDEKRSLYPRLIDELRTTMDWGMQKYPFSLRPSRRSVARKRSYQVLSKIRRGYVWDDFYHRMVKPKDMAAWQVEQSQIFTENLGKDISNKLAEAEEPAEVHIPEKWRLE</sequence>
<dbReference type="WBParaSite" id="SSLN_0001865901-mRNA-1">
    <property type="protein sequence ID" value="SSLN_0001865901-mRNA-1"/>
    <property type="gene ID" value="SSLN_0001865901"/>
</dbReference>
<dbReference type="GO" id="GO:0005840">
    <property type="term" value="C:ribosome"/>
    <property type="evidence" value="ECO:0007669"/>
    <property type="project" value="UniProtKB-KW"/>
</dbReference>
<keyword evidence="2" id="KW-0687">Ribonucleoprotein</keyword>
<keyword evidence="1" id="KW-0689">Ribosomal protein</keyword>
<dbReference type="SUPFAM" id="SSF53137">
    <property type="entry name" value="Translational machinery components"/>
    <property type="match status" value="1"/>
</dbReference>
<keyword evidence="4" id="KW-1185">Reference proteome</keyword>
<proteinExistence type="predicted"/>
<dbReference type="InterPro" id="IPR036967">
    <property type="entry name" value="Ribosomal_uS11_sf"/>
</dbReference>
<protein>
    <submittedName>
        <fullName evidence="3 5">Uncharacterized protein</fullName>
    </submittedName>
</protein>
<organism evidence="5">
    <name type="scientific">Schistocephalus solidus</name>
    <name type="common">Tapeworm</name>
    <dbReference type="NCBI Taxonomy" id="70667"/>
    <lineage>
        <taxon>Eukaryota</taxon>
        <taxon>Metazoa</taxon>
        <taxon>Spiralia</taxon>
        <taxon>Lophotrochozoa</taxon>
        <taxon>Platyhelminthes</taxon>
        <taxon>Cestoda</taxon>
        <taxon>Eucestoda</taxon>
        <taxon>Diphyllobothriidea</taxon>
        <taxon>Diphyllobothriidae</taxon>
        <taxon>Schistocephalus</taxon>
    </lineage>
</organism>
<dbReference type="GO" id="GO:0003735">
    <property type="term" value="F:structural constituent of ribosome"/>
    <property type="evidence" value="ECO:0007669"/>
    <property type="project" value="InterPro"/>
</dbReference>
<evidence type="ECO:0000313" key="3">
    <source>
        <dbReference type="EMBL" id="VDM04369.1"/>
    </source>
</evidence>
<dbReference type="OrthoDB" id="201635at2759"/>
<dbReference type="Gene3D" id="3.30.420.80">
    <property type="entry name" value="Ribosomal protein S11"/>
    <property type="match status" value="1"/>
</dbReference>
<evidence type="ECO:0000256" key="1">
    <source>
        <dbReference type="ARBA" id="ARBA00022980"/>
    </source>
</evidence>
<reference evidence="5" key="1">
    <citation type="submission" date="2016-06" db="UniProtKB">
        <authorList>
            <consortium name="WormBaseParasite"/>
        </authorList>
    </citation>
    <scope>IDENTIFICATION</scope>
</reference>